<keyword evidence="5 8" id="KW-0418">Kinase</keyword>
<dbReference type="InterPro" id="IPR036890">
    <property type="entry name" value="HATPase_C_sf"/>
</dbReference>
<dbReference type="GO" id="GO:0000155">
    <property type="term" value="F:phosphorelay sensor kinase activity"/>
    <property type="evidence" value="ECO:0007669"/>
    <property type="project" value="InterPro"/>
</dbReference>
<dbReference type="EMBL" id="JACIIK010000006">
    <property type="protein sequence ID" value="MBB6202995.1"/>
    <property type="molecule type" value="Genomic_DNA"/>
</dbReference>
<keyword evidence="4" id="KW-0808">Transferase</keyword>
<dbReference type="InterPro" id="IPR050736">
    <property type="entry name" value="Sensor_HK_Regulatory"/>
</dbReference>
<dbReference type="InterPro" id="IPR004358">
    <property type="entry name" value="Sig_transdc_His_kin-like_C"/>
</dbReference>
<dbReference type="CDD" id="cd00082">
    <property type="entry name" value="HisKA"/>
    <property type="match status" value="1"/>
</dbReference>
<dbReference type="InterPro" id="IPR003018">
    <property type="entry name" value="GAF"/>
</dbReference>
<dbReference type="CDD" id="cd00075">
    <property type="entry name" value="HATPase"/>
    <property type="match status" value="1"/>
</dbReference>
<evidence type="ECO:0000256" key="2">
    <source>
        <dbReference type="ARBA" id="ARBA00012438"/>
    </source>
</evidence>
<dbReference type="AlphaFoldDB" id="A0AAW3UZV2"/>
<dbReference type="InterPro" id="IPR029016">
    <property type="entry name" value="GAF-like_dom_sf"/>
</dbReference>
<dbReference type="SUPFAM" id="SSF55874">
    <property type="entry name" value="ATPase domain of HSP90 chaperone/DNA topoisomerase II/histidine kinase"/>
    <property type="match status" value="1"/>
</dbReference>
<dbReference type="Gene3D" id="3.30.450.40">
    <property type="match status" value="1"/>
</dbReference>
<reference evidence="8 9" key="1">
    <citation type="submission" date="2020-08" db="EMBL/GenBank/DDBJ databases">
        <title>Genomic Encyclopedia of Type Strains, Phase IV (KMG-V): Genome sequencing to study the core and pangenomes of soil and plant-associated prokaryotes.</title>
        <authorList>
            <person name="Whitman W."/>
        </authorList>
    </citation>
    <scope>NUCLEOTIDE SEQUENCE [LARGE SCALE GENOMIC DNA]</scope>
    <source>
        <strain evidence="8 9">SEMIA 4013</strain>
    </source>
</reference>
<comment type="catalytic activity">
    <reaction evidence="1">
        <text>ATP + protein L-histidine = ADP + protein N-phospho-L-histidine.</text>
        <dbReference type="EC" id="2.7.13.3"/>
    </reaction>
</comment>
<dbReference type="PROSITE" id="PS50109">
    <property type="entry name" value="HIS_KIN"/>
    <property type="match status" value="1"/>
</dbReference>
<dbReference type="SUPFAM" id="SSF55781">
    <property type="entry name" value="GAF domain-like"/>
    <property type="match status" value="1"/>
</dbReference>
<keyword evidence="3" id="KW-0597">Phosphoprotein</keyword>
<evidence type="ECO:0000256" key="4">
    <source>
        <dbReference type="ARBA" id="ARBA00022679"/>
    </source>
</evidence>
<dbReference type="InterPro" id="IPR003661">
    <property type="entry name" value="HisK_dim/P_dom"/>
</dbReference>
<dbReference type="InterPro" id="IPR036097">
    <property type="entry name" value="HisK_dim/P_sf"/>
</dbReference>
<accession>A0AAW3UZV2</accession>
<dbReference type="RefSeq" id="WP_260332205.1">
    <property type="nucleotide sequence ID" value="NZ_JACIII010000006.1"/>
</dbReference>
<evidence type="ECO:0000256" key="5">
    <source>
        <dbReference type="ARBA" id="ARBA00022777"/>
    </source>
</evidence>
<dbReference type="SUPFAM" id="SSF47384">
    <property type="entry name" value="Homodimeric domain of signal transducing histidine kinase"/>
    <property type="match status" value="1"/>
</dbReference>
<protein>
    <recommendedName>
        <fullName evidence="2">histidine kinase</fullName>
        <ecNumber evidence="2">2.7.13.3</ecNumber>
    </recommendedName>
</protein>
<dbReference type="PANTHER" id="PTHR43711">
    <property type="entry name" value="TWO-COMPONENT HISTIDINE KINASE"/>
    <property type="match status" value="1"/>
</dbReference>
<dbReference type="EC" id="2.7.13.3" evidence="2"/>
<evidence type="ECO:0000313" key="8">
    <source>
        <dbReference type="EMBL" id="MBB6202995.1"/>
    </source>
</evidence>
<feature type="domain" description="Histidine kinase" evidence="7">
    <location>
        <begin position="207"/>
        <end position="420"/>
    </location>
</feature>
<dbReference type="Gene3D" id="3.30.565.10">
    <property type="entry name" value="Histidine kinase-like ATPase, C-terminal domain"/>
    <property type="match status" value="1"/>
</dbReference>
<organism evidence="8 9">
    <name type="scientific">Paraburkholderia fungorum</name>
    <dbReference type="NCBI Taxonomy" id="134537"/>
    <lineage>
        <taxon>Bacteria</taxon>
        <taxon>Pseudomonadati</taxon>
        <taxon>Pseudomonadota</taxon>
        <taxon>Betaproteobacteria</taxon>
        <taxon>Burkholderiales</taxon>
        <taxon>Burkholderiaceae</taxon>
        <taxon>Paraburkholderia</taxon>
    </lineage>
</organism>
<dbReference type="PRINTS" id="PR00344">
    <property type="entry name" value="BCTRLSENSOR"/>
</dbReference>
<evidence type="ECO:0000256" key="6">
    <source>
        <dbReference type="ARBA" id="ARBA00023012"/>
    </source>
</evidence>
<evidence type="ECO:0000313" key="9">
    <source>
        <dbReference type="Proteomes" id="UP000518681"/>
    </source>
</evidence>
<dbReference type="Pfam" id="PF02518">
    <property type="entry name" value="HATPase_c"/>
    <property type="match status" value="1"/>
</dbReference>
<dbReference type="Pfam" id="PF00512">
    <property type="entry name" value="HisKA"/>
    <property type="match status" value="1"/>
</dbReference>
<dbReference type="Gene3D" id="1.10.287.130">
    <property type="match status" value="1"/>
</dbReference>
<dbReference type="SMART" id="SM00388">
    <property type="entry name" value="HisKA"/>
    <property type="match status" value="1"/>
</dbReference>
<dbReference type="SMART" id="SM00387">
    <property type="entry name" value="HATPase_c"/>
    <property type="match status" value="1"/>
</dbReference>
<evidence type="ECO:0000259" key="7">
    <source>
        <dbReference type="PROSITE" id="PS50109"/>
    </source>
</evidence>
<proteinExistence type="predicted"/>
<dbReference type="PANTHER" id="PTHR43711:SF1">
    <property type="entry name" value="HISTIDINE KINASE 1"/>
    <property type="match status" value="1"/>
</dbReference>
<dbReference type="InterPro" id="IPR005467">
    <property type="entry name" value="His_kinase_dom"/>
</dbReference>
<comment type="caution">
    <text evidence="8">The sequence shown here is derived from an EMBL/GenBank/DDBJ whole genome shotgun (WGS) entry which is preliminary data.</text>
</comment>
<keyword evidence="6" id="KW-0902">Two-component regulatory system</keyword>
<dbReference type="Pfam" id="PF01590">
    <property type="entry name" value="GAF"/>
    <property type="match status" value="1"/>
</dbReference>
<dbReference type="InterPro" id="IPR003594">
    <property type="entry name" value="HATPase_dom"/>
</dbReference>
<name>A0AAW3UZV2_9BURK</name>
<dbReference type="Proteomes" id="UP000518681">
    <property type="component" value="Unassembled WGS sequence"/>
</dbReference>
<sequence>MKNLLIPVISARYPPPLLMNKLPFGDEKEARIARDIEAVSRIDAVPSILRMICKNTGMGFAAVARVTEHSWTACAVQDEVSFGLVAGGQLDLHTTLCFESRAALASIVIDNFTEDPVYREHHTAQIYKLGSYISVPIVLPDGSYFGNLCAIDPNPHDLSNARTLGMFEVFADLIAAQLVTQGRQQETEAALFHERENSNLREQFIAVLGHDLRNPLSAVSATAELLTLRKNEPDLVKIGQRLKTTTLRMARLIDDVMDFARGRLGSGVDVSIEDVDDLAGALRAVVDEAREANPERMVADDIAIATRVRCDRMRVQQLLSNLLGNALTHGAAEFPVEVTARVENGEFVLSVLNGGDAIAPDVLHKVFEPYWRPPTSKPGGGLGLGLYICKQIVLAHGGKLEVRSSAAEGTVFVARMPIAA</sequence>
<evidence type="ECO:0000256" key="1">
    <source>
        <dbReference type="ARBA" id="ARBA00000085"/>
    </source>
</evidence>
<evidence type="ECO:0000256" key="3">
    <source>
        <dbReference type="ARBA" id="ARBA00022553"/>
    </source>
</evidence>
<gene>
    <name evidence="8" type="ORF">GGD69_003863</name>
</gene>